<keyword evidence="5" id="KW-1185">Reference proteome</keyword>
<dbReference type="GO" id="GO:0016747">
    <property type="term" value="F:acyltransferase activity, transferring groups other than amino-acyl groups"/>
    <property type="evidence" value="ECO:0007669"/>
    <property type="project" value="InterPro"/>
</dbReference>
<comment type="caution">
    <text evidence="4">The sequence shown here is derived from an EMBL/GenBank/DDBJ whole genome shotgun (WGS) entry which is preliminary data.</text>
</comment>
<dbReference type="InterPro" id="IPR050832">
    <property type="entry name" value="Bact_Acetyltransf"/>
</dbReference>
<keyword evidence="4" id="KW-0687">Ribonucleoprotein</keyword>
<evidence type="ECO:0000256" key="1">
    <source>
        <dbReference type="ARBA" id="ARBA00022679"/>
    </source>
</evidence>
<evidence type="ECO:0000313" key="5">
    <source>
        <dbReference type="Proteomes" id="UP000248916"/>
    </source>
</evidence>
<dbReference type="PANTHER" id="PTHR43877">
    <property type="entry name" value="AMINOALKYLPHOSPHONATE N-ACETYLTRANSFERASE-RELATED-RELATED"/>
    <property type="match status" value="1"/>
</dbReference>
<dbReference type="EMBL" id="QKZL01000004">
    <property type="protein sequence ID" value="PZX17517.1"/>
    <property type="molecule type" value="Genomic_DNA"/>
</dbReference>
<dbReference type="Proteomes" id="UP000248916">
    <property type="component" value="Unassembled WGS sequence"/>
</dbReference>
<dbReference type="PROSITE" id="PS51186">
    <property type="entry name" value="GNAT"/>
    <property type="match status" value="1"/>
</dbReference>
<dbReference type="SUPFAM" id="SSF55729">
    <property type="entry name" value="Acyl-CoA N-acyltransferases (Nat)"/>
    <property type="match status" value="1"/>
</dbReference>
<dbReference type="AlphaFoldDB" id="A0A2W7NH41"/>
<evidence type="ECO:0000313" key="4">
    <source>
        <dbReference type="EMBL" id="PZX17517.1"/>
    </source>
</evidence>
<protein>
    <submittedName>
        <fullName evidence="4">Ribosomal protein S18 acetylase RimI-like enzyme</fullName>
    </submittedName>
</protein>
<proteinExistence type="predicted"/>
<dbReference type="CDD" id="cd04301">
    <property type="entry name" value="NAT_SF"/>
    <property type="match status" value="1"/>
</dbReference>
<dbReference type="OrthoDB" id="273614at2"/>
<dbReference type="GO" id="GO:0005840">
    <property type="term" value="C:ribosome"/>
    <property type="evidence" value="ECO:0007669"/>
    <property type="project" value="UniProtKB-KW"/>
</dbReference>
<keyword evidence="1" id="KW-0808">Transferase</keyword>
<feature type="domain" description="N-acetyltransferase" evidence="3">
    <location>
        <begin position="2"/>
        <end position="159"/>
    </location>
</feature>
<reference evidence="4 5" key="1">
    <citation type="submission" date="2018-06" db="EMBL/GenBank/DDBJ databases">
        <title>Genomic Encyclopedia of Archaeal and Bacterial Type Strains, Phase II (KMG-II): from individual species to whole genera.</title>
        <authorList>
            <person name="Goeker M."/>
        </authorList>
    </citation>
    <scope>NUCLEOTIDE SEQUENCE [LARGE SCALE GENOMIC DNA]</scope>
    <source>
        <strain evidence="4 5">DSM 22009</strain>
    </source>
</reference>
<keyword evidence="4" id="KW-0689">Ribosomal protein</keyword>
<dbReference type="InterPro" id="IPR016181">
    <property type="entry name" value="Acyl_CoA_acyltransferase"/>
</dbReference>
<dbReference type="InterPro" id="IPR000182">
    <property type="entry name" value="GNAT_dom"/>
</dbReference>
<accession>A0A2W7NH41</accession>
<evidence type="ECO:0000259" key="3">
    <source>
        <dbReference type="PROSITE" id="PS51186"/>
    </source>
</evidence>
<name>A0A2W7NH41_9RHOB</name>
<keyword evidence="2" id="KW-0012">Acyltransferase</keyword>
<dbReference type="Pfam" id="PF00583">
    <property type="entry name" value="Acetyltransf_1"/>
    <property type="match status" value="1"/>
</dbReference>
<organism evidence="4 5">
    <name type="scientific">Palleronia aestuarii</name>
    <dbReference type="NCBI Taxonomy" id="568105"/>
    <lineage>
        <taxon>Bacteria</taxon>
        <taxon>Pseudomonadati</taxon>
        <taxon>Pseudomonadota</taxon>
        <taxon>Alphaproteobacteria</taxon>
        <taxon>Rhodobacterales</taxon>
        <taxon>Roseobacteraceae</taxon>
        <taxon>Palleronia</taxon>
    </lineage>
</organism>
<gene>
    <name evidence="4" type="ORF">LX81_01242</name>
</gene>
<dbReference type="RefSeq" id="WP_111536425.1">
    <property type="nucleotide sequence ID" value="NZ_QKZL01000004.1"/>
</dbReference>
<evidence type="ECO:0000256" key="2">
    <source>
        <dbReference type="ARBA" id="ARBA00023315"/>
    </source>
</evidence>
<dbReference type="Gene3D" id="3.40.630.30">
    <property type="match status" value="1"/>
</dbReference>
<sequence>MMRIEAATSSDLSDIKRLHTESWRTAYAPFLPSAALDRLDAEMERRWTVLPADVEVARSDGEVLGFVRTKKRDGWAYIDNLHVHPDMRGRGIGQALFHAAGQRLAATGEGGVWLTVIAANTAARRFYRAMGGFEGGLLTEPVLGCPTRTRPVIWRSLRRFASANDRANALDAG</sequence>